<name>A0ABW8TUX4_9CLOT</name>
<reference evidence="2 3" key="1">
    <citation type="submission" date="2024-11" db="EMBL/GenBank/DDBJ databases">
        <authorList>
            <person name="Heng Y.C."/>
            <person name="Lim A.C.H."/>
            <person name="Lee J.K.Y."/>
            <person name="Kittelmann S."/>
        </authorList>
    </citation>
    <scope>NUCLEOTIDE SEQUENCE [LARGE SCALE GENOMIC DNA]</scope>
    <source>
        <strain evidence="2 3">WILCCON 0202</strain>
    </source>
</reference>
<accession>A0ABW8TUX4</accession>
<keyword evidence="3" id="KW-1185">Reference proteome</keyword>
<feature type="transmembrane region" description="Helical" evidence="1">
    <location>
        <begin position="20"/>
        <end position="37"/>
    </location>
</feature>
<keyword evidence="1" id="KW-0812">Transmembrane</keyword>
<comment type="caution">
    <text evidence="2">The sequence shown here is derived from an EMBL/GenBank/DDBJ whole genome shotgun (WGS) entry which is preliminary data.</text>
</comment>
<protein>
    <submittedName>
        <fullName evidence="2">Uncharacterized protein</fullName>
    </submittedName>
</protein>
<dbReference type="EMBL" id="JBJHZY010000002">
    <property type="protein sequence ID" value="MFL0269056.1"/>
    <property type="molecule type" value="Genomic_DNA"/>
</dbReference>
<gene>
    <name evidence="2" type="ORF">ACJDUH_13235</name>
</gene>
<proteinExistence type="predicted"/>
<dbReference type="Proteomes" id="UP001623661">
    <property type="component" value="Unassembled WGS sequence"/>
</dbReference>
<evidence type="ECO:0000313" key="2">
    <source>
        <dbReference type="EMBL" id="MFL0269056.1"/>
    </source>
</evidence>
<keyword evidence="1" id="KW-1133">Transmembrane helix</keyword>
<feature type="transmembrane region" description="Helical" evidence="1">
    <location>
        <begin position="82"/>
        <end position="106"/>
    </location>
</feature>
<evidence type="ECO:0000256" key="1">
    <source>
        <dbReference type="SAM" id="Phobius"/>
    </source>
</evidence>
<sequence>MEFFKSKEFFRLGENDVFSIVHFLYYMGFPIILFKAFQFGKAMKLQSIVNKVGMGSINIDPSNFNMYGITWFDSIKGFIGGILYFVVIIIVWKLICELLFVLFRYFESNTKKE</sequence>
<organism evidence="2 3">
    <name type="scientific">Candidatus Clostridium radicumherbarum</name>
    <dbReference type="NCBI Taxonomy" id="3381662"/>
    <lineage>
        <taxon>Bacteria</taxon>
        <taxon>Bacillati</taxon>
        <taxon>Bacillota</taxon>
        <taxon>Clostridia</taxon>
        <taxon>Eubacteriales</taxon>
        <taxon>Clostridiaceae</taxon>
        <taxon>Clostridium</taxon>
    </lineage>
</organism>
<dbReference type="RefSeq" id="WP_406765675.1">
    <property type="nucleotide sequence ID" value="NZ_JBJHZY010000002.1"/>
</dbReference>
<keyword evidence="1" id="KW-0472">Membrane</keyword>
<evidence type="ECO:0000313" key="3">
    <source>
        <dbReference type="Proteomes" id="UP001623661"/>
    </source>
</evidence>